<keyword evidence="2" id="KW-0732">Signal</keyword>
<dbReference type="Proteomes" id="UP000319143">
    <property type="component" value="Unassembled WGS sequence"/>
</dbReference>
<dbReference type="PANTHER" id="PTHR42693:SF33">
    <property type="entry name" value="ARYLSULFATASE"/>
    <property type="match status" value="1"/>
</dbReference>
<feature type="signal peptide" evidence="2">
    <location>
        <begin position="1"/>
        <end position="32"/>
    </location>
</feature>
<dbReference type="Gene3D" id="3.40.720.10">
    <property type="entry name" value="Alkaline Phosphatase, subunit A"/>
    <property type="match status" value="1"/>
</dbReference>
<name>A0A5C6DU50_9BACT</name>
<evidence type="ECO:0000313" key="5">
    <source>
        <dbReference type="Proteomes" id="UP000319143"/>
    </source>
</evidence>
<evidence type="ECO:0000256" key="1">
    <source>
        <dbReference type="ARBA" id="ARBA00008779"/>
    </source>
</evidence>
<sequence length="665" mass="72410" precursor="true">MKIIEYHFDSRRLALTAFLLVAMSLGIGSAFAEESNGEKPNFVVIFIDDLGFADPGCFGNPLIKTPHIDKLAAEGIKLTNFYVNSPICSASRVALTTGQYQGRWKIHSFLNTRAGNANRGMADYLDPSAPTTAKKLKAAGYSTAHFGKWHMGGGRDVDDAPLPQAYGFDESLVSFEGLGDRIISNPKGVERARALGHGKVIPCSRWERMQIQTDRTIDFVRRHRDEPFYVRLFPNDVHDAHVPRPGSADKFKSVSDDPYVRDFFAVLEEMDKQIGRLVATIDELNLGKKTLILFTSDNGPTDWPKKYLTGPPAGFTGPYRGRKWSLFEGGIRMPFIARWTGTISAGIEDNSSVVAAIDLSPTICRIAGVPVETDLDGVDRSGVLLGNASRRSQPVFWQYGHPHAILKGGKPEHQSPTFAMRDGRWKFLVNPDGSEAQLFDLEADESETTNLVSIQPKRAAAMAALISAWCNDLGFAFDHEAPLTAPVPTIAILASNQFLRFVNHGVQGNTVSLQLDGRSWLDLPAFRVPKVVGGRSLQIKGTIRPSAPSGVVLAHGDNRSGYSVYLDKGHLCFATCVSKKRTVVRSPAAITGAASFEANWSSGGSVFLKVDGKLAGKADPGILRHEPGDSIQIGADLVQPVGNYSTPNHFAGSIENLTFRYPNGT</sequence>
<dbReference type="EMBL" id="SJPV01000004">
    <property type="protein sequence ID" value="TWU38566.1"/>
    <property type="molecule type" value="Genomic_DNA"/>
</dbReference>
<feature type="chain" id="PRO_5022837424" evidence="2">
    <location>
        <begin position="33"/>
        <end position="665"/>
    </location>
</feature>
<dbReference type="Gene3D" id="2.60.120.200">
    <property type="match status" value="1"/>
</dbReference>
<dbReference type="Pfam" id="PF00884">
    <property type="entry name" value="Sulfatase"/>
    <property type="match status" value="1"/>
</dbReference>
<evidence type="ECO:0000256" key="2">
    <source>
        <dbReference type="SAM" id="SignalP"/>
    </source>
</evidence>
<organism evidence="4 5">
    <name type="scientific">Novipirellula artificiosorum</name>
    <dbReference type="NCBI Taxonomy" id="2528016"/>
    <lineage>
        <taxon>Bacteria</taxon>
        <taxon>Pseudomonadati</taxon>
        <taxon>Planctomycetota</taxon>
        <taxon>Planctomycetia</taxon>
        <taxon>Pirellulales</taxon>
        <taxon>Pirellulaceae</taxon>
        <taxon>Novipirellula</taxon>
    </lineage>
</organism>
<dbReference type="PANTHER" id="PTHR42693">
    <property type="entry name" value="ARYLSULFATASE FAMILY MEMBER"/>
    <property type="match status" value="1"/>
</dbReference>
<dbReference type="GO" id="GO:0004065">
    <property type="term" value="F:arylsulfatase activity"/>
    <property type="evidence" value="ECO:0007669"/>
    <property type="project" value="TreeGrafter"/>
</dbReference>
<dbReference type="RefSeq" id="WP_146526943.1">
    <property type="nucleotide sequence ID" value="NZ_SJPV01000004.1"/>
</dbReference>
<keyword evidence="4" id="KW-0378">Hydrolase</keyword>
<gene>
    <name evidence="4" type="primary">betC_16</name>
    <name evidence="4" type="ORF">Poly41_30430</name>
</gene>
<keyword evidence="5" id="KW-1185">Reference proteome</keyword>
<dbReference type="SUPFAM" id="SSF53649">
    <property type="entry name" value="Alkaline phosphatase-like"/>
    <property type="match status" value="1"/>
</dbReference>
<comment type="caution">
    <text evidence="4">The sequence shown here is derived from an EMBL/GenBank/DDBJ whole genome shotgun (WGS) entry which is preliminary data.</text>
</comment>
<dbReference type="Gene3D" id="3.30.1120.10">
    <property type="match status" value="1"/>
</dbReference>
<feature type="domain" description="Sulfatase N-terminal" evidence="3">
    <location>
        <begin position="40"/>
        <end position="369"/>
    </location>
</feature>
<dbReference type="EC" id="3.1.6.6" evidence="4"/>
<comment type="similarity">
    <text evidence="1">Belongs to the sulfatase family.</text>
</comment>
<dbReference type="InterPro" id="IPR017850">
    <property type="entry name" value="Alkaline_phosphatase_core_sf"/>
</dbReference>
<dbReference type="InterPro" id="IPR013320">
    <property type="entry name" value="ConA-like_dom_sf"/>
</dbReference>
<accession>A0A5C6DU50</accession>
<dbReference type="OrthoDB" id="9783154at2"/>
<dbReference type="GO" id="GO:0047753">
    <property type="term" value="F:choline-sulfatase activity"/>
    <property type="evidence" value="ECO:0007669"/>
    <property type="project" value="UniProtKB-EC"/>
</dbReference>
<evidence type="ECO:0000259" key="3">
    <source>
        <dbReference type="Pfam" id="PF00884"/>
    </source>
</evidence>
<dbReference type="InterPro" id="IPR050738">
    <property type="entry name" value="Sulfatase"/>
</dbReference>
<dbReference type="SUPFAM" id="SSF49899">
    <property type="entry name" value="Concanavalin A-like lectins/glucanases"/>
    <property type="match status" value="1"/>
</dbReference>
<reference evidence="4 5" key="1">
    <citation type="submission" date="2019-02" db="EMBL/GenBank/DDBJ databases">
        <title>Deep-cultivation of Planctomycetes and their phenomic and genomic characterization uncovers novel biology.</title>
        <authorList>
            <person name="Wiegand S."/>
            <person name="Jogler M."/>
            <person name="Boedeker C."/>
            <person name="Pinto D."/>
            <person name="Vollmers J."/>
            <person name="Rivas-Marin E."/>
            <person name="Kohn T."/>
            <person name="Peeters S.H."/>
            <person name="Heuer A."/>
            <person name="Rast P."/>
            <person name="Oberbeckmann S."/>
            <person name="Bunk B."/>
            <person name="Jeske O."/>
            <person name="Meyerdierks A."/>
            <person name="Storesund J.E."/>
            <person name="Kallscheuer N."/>
            <person name="Luecker S."/>
            <person name="Lage O.M."/>
            <person name="Pohl T."/>
            <person name="Merkel B.J."/>
            <person name="Hornburger P."/>
            <person name="Mueller R.-W."/>
            <person name="Bruemmer F."/>
            <person name="Labrenz M."/>
            <person name="Spormann A.M."/>
            <person name="Op Den Camp H."/>
            <person name="Overmann J."/>
            <person name="Amann R."/>
            <person name="Jetten M.S.M."/>
            <person name="Mascher T."/>
            <person name="Medema M.H."/>
            <person name="Devos D.P."/>
            <person name="Kaster A.-K."/>
            <person name="Ovreas L."/>
            <person name="Rohde M."/>
            <person name="Galperin M.Y."/>
            <person name="Jogler C."/>
        </authorList>
    </citation>
    <scope>NUCLEOTIDE SEQUENCE [LARGE SCALE GENOMIC DNA]</scope>
    <source>
        <strain evidence="4 5">Poly41</strain>
    </source>
</reference>
<proteinExistence type="inferred from homology"/>
<dbReference type="InterPro" id="IPR000917">
    <property type="entry name" value="Sulfatase_N"/>
</dbReference>
<evidence type="ECO:0000313" key="4">
    <source>
        <dbReference type="EMBL" id="TWU38566.1"/>
    </source>
</evidence>
<protein>
    <submittedName>
        <fullName evidence="4">Choline-sulfatase</fullName>
        <ecNumber evidence="4">3.1.6.6</ecNumber>
    </submittedName>
</protein>
<dbReference type="AlphaFoldDB" id="A0A5C6DU50"/>